<gene>
    <name evidence="1" type="ORF">BOTCAL_0140g00170</name>
</gene>
<accession>A0A4Y8D339</accession>
<dbReference type="EMBL" id="PHWZ01000140">
    <property type="protein sequence ID" value="TEY65452.1"/>
    <property type="molecule type" value="Genomic_DNA"/>
</dbReference>
<sequence length="127" mass="15126">MRQNPIPFPPSEKSHILSLCTQHNIRLNHRTSRHTWPQIIFALERKASLHYPGGEYFATDPWPPRIYITRSLREYVRRWMRAAKRDEVRELRAEGGKTLTETIEEHIESGNCVRTDFWGWVMEPGWV</sequence>
<proteinExistence type="predicted"/>
<dbReference type="AlphaFoldDB" id="A0A4Y8D339"/>
<evidence type="ECO:0000313" key="2">
    <source>
        <dbReference type="Proteomes" id="UP000297299"/>
    </source>
</evidence>
<protein>
    <submittedName>
        <fullName evidence="1">Uncharacterized protein</fullName>
    </submittedName>
</protein>
<reference evidence="1 2" key="1">
    <citation type="submission" date="2017-11" db="EMBL/GenBank/DDBJ databases">
        <title>Comparative genomics of Botrytis spp.</title>
        <authorList>
            <person name="Valero-Jimenez C.A."/>
            <person name="Tapia P."/>
            <person name="Veloso J."/>
            <person name="Silva-Moreno E."/>
            <person name="Staats M."/>
            <person name="Valdes J.H."/>
            <person name="Van Kan J.A.L."/>
        </authorList>
    </citation>
    <scope>NUCLEOTIDE SEQUENCE [LARGE SCALE GENOMIC DNA]</scope>
    <source>
        <strain evidence="1 2">MUCL2830</strain>
    </source>
</reference>
<comment type="caution">
    <text evidence="1">The sequence shown here is derived from an EMBL/GenBank/DDBJ whole genome shotgun (WGS) entry which is preliminary data.</text>
</comment>
<dbReference type="Proteomes" id="UP000297299">
    <property type="component" value="Unassembled WGS sequence"/>
</dbReference>
<name>A0A4Y8D339_9HELO</name>
<dbReference type="OrthoDB" id="3462612at2759"/>
<keyword evidence="2" id="KW-1185">Reference proteome</keyword>
<organism evidence="1 2">
    <name type="scientific">Botryotinia calthae</name>
    <dbReference type="NCBI Taxonomy" id="38488"/>
    <lineage>
        <taxon>Eukaryota</taxon>
        <taxon>Fungi</taxon>
        <taxon>Dikarya</taxon>
        <taxon>Ascomycota</taxon>
        <taxon>Pezizomycotina</taxon>
        <taxon>Leotiomycetes</taxon>
        <taxon>Helotiales</taxon>
        <taxon>Sclerotiniaceae</taxon>
        <taxon>Botryotinia</taxon>
    </lineage>
</organism>
<evidence type="ECO:0000313" key="1">
    <source>
        <dbReference type="EMBL" id="TEY65452.1"/>
    </source>
</evidence>